<reference evidence="3" key="1">
    <citation type="submission" date="2017-04" db="EMBL/GenBank/DDBJ databases">
        <authorList>
            <person name="Varghese N."/>
            <person name="Submissions S."/>
        </authorList>
    </citation>
    <scope>NUCLEOTIDE SEQUENCE [LARGE SCALE GENOMIC DNA]</scope>
    <source>
        <strain evidence="3">LMG 29540</strain>
    </source>
</reference>
<dbReference type="EMBL" id="FXAT01000001">
    <property type="protein sequence ID" value="SMG16567.1"/>
    <property type="molecule type" value="Genomic_DNA"/>
</dbReference>
<organism evidence="2 3">
    <name type="scientific">Paraburkholderia susongensis</name>
    <dbReference type="NCBI Taxonomy" id="1515439"/>
    <lineage>
        <taxon>Bacteria</taxon>
        <taxon>Pseudomonadati</taxon>
        <taxon>Pseudomonadota</taxon>
        <taxon>Betaproteobacteria</taxon>
        <taxon>Burkholderiales</taxon>
        <taxon>Burkholderiaceae</taxon>
        <taxon>Paraburkholderia</taxon>
    </lineage>
</organism>
<gene>
    <name evidence="2" type="ORF">SAMN06265784_101889</name>
</gene>
<feature type="region of interest" description="Disordered" evidence="1">
    <location>
        <begin position="1"/>
        <end position="30"/>
    </location>
</feature>
<feature type="compositionally biased region" description="Polar residues" evidence="1">
    <location>
        <begin position="19"/>
        <end position="30"/>
    </location>
</feature>
<proteinExistence type="predicted"/>
<keyword evidence="3" id="KW-1185">Reference proteome</keyword>
<name>A0A1X7INN4_9BURK</name>
<evidence type="ECO:0000313" key="3">
    <source>
        <dbReference type="Proteomes" id="UP000193228"/>
    </source>
</evidence>
<protein>
    <submittedName>
        <fullName evidence="2">Uncharacterized protein</fullName>
    </submittedName>
</protein>
<evidence type="ECO:0000256" key="1">
    <source>
        <dbReference type="SAM" id="MobiDB-lite"/>
    </source>
</evidence>
<accession>A0A1X7INN4</accession>
<dbReference type="AlphaFoldDB" id="A0A1X7INN4"/>
<evidence type="ECO:0000313" key="2">
    <source>
        <dbReference type="EMBL" id="SMG16567.1"/>
    </source>
</evidence>
<sequence length="46" mass="4945">MTASLGDPGANIPDYSIDVPSNANGRQSQGFNRYTYRNAVMSTPPI</sequence>
<dbReference type="Proteomes" id="UP000193228">
    <property type="component" value="Unassembled WGS sequence"/>
</dbReference>